<dbReference type="RefSeq" id="WP_080318342.1">
    <property type="nucleotide sequence ID" value="NZ_MTBC01000003.1"/>
</dbReference>
<dbReference type="InterPro" id="IPR009057">
    <property type="entry name" value="Homeodomain-like_sf"/>
</dbReference>
<evidence type="ECO:0000256" key="2">
    <source>
        <dbReference type="ARBA" id="ARBA00023125"/>
    </source>
</evidence>
<dbReference type="Gene3D" id="1.10.10.60">
    <property type="entry name" value="Homeodomain-like"/>
    <property type="match status" value="1"/>
</dbReference>
<dbReference type="PANTHER" id="PTHR47893:SF1">
    <property type="entry name" value="REGULATORY PROTEIN PCHR"/>
    <property type="match status" value="1"/>
</dbReference>
<dbReference type="OrthoDB" id="799767at2"/>
<feature type="domain" description="HTH araC/xylS-type" evidence="4">
    <location>
        <begin position="221"/>
        <end position="317"/>
    </location>
</feature>
<dbReference type="InterPro" id="IPR053142">
    <property type="entry name" value="PchR_regulatory_protein"/>
</dbReference>
<dbReference type="SUPFAM" id="SSF46689">
    <property type="entry name" value="Homeodomain-like"/>
    <property type="match status" value="1"/>
</dbReference>
<dbReference type="GO" id="GO:0043565">
    <property type="term" value="F:sequence-specific DNA binding"/>
    <property type="evidence" value="ECO:0007669"/>
    <property type="project" value="InterPro"/>
</dbReference>
<dbReference type="EMBL" id="MTBC01000003">
    <property type="protein sequence ID" value="OQD43217.1"/>
    <property type="molecule type" value="Genomic_DNA"/>
</dbReference>
<reference evidence="5 6" key="1">
    <citation type="submission" date="2016-12" db="EMBL/GenBank/DDBJ databases">
        <authorList>
            <person name="Song W.-J."/>
            <person name="Kurnit D.M."/>
        </authorList>
    </citation>
    <scope>NUCLEOTIDE SEQUENCE [LARGE SCALE GENOMIC DNA]</scope>
    <source>
        <strain evidence="5 6">HSG9</strain>
    </source>
</reference>
<evidence type="ECO:0000256" key="1">
    <source>
        <dbReference type="ARBA" id="ARBA00023015"/>
    </source>
</evidence>
<proteinExistence type="predicted"/>
<keyword evidence="3" id="KW-0804">Transcription</keyword>
<dbReference type="GO" id="GO:0003700">
    <property type="term" value="F:DNA-binding transcription factor activity"/>
    <property type="evidence" value="ECO:0007669"/>
    <property type="project" value="InterPro"/>
</dbReference>
<dbReference type="SMART" id="SM00342">
    <property type="entry name" value="HTH_ARAC"/>
    <property type="match status" value="1"/>
</dbReference>
<organism evidence="5 6">
    <name type="scientific">Croceivirga radicis</name>
    <dbReference type="NCBI Taxonomy" id="1929488"/>
    <lineage>
        <taxon>Bacteria</taxon>
        <taxon>Pseudomonadati</taxon>
        <taxon>Bacteroidota</taxon>
        <taxon>Flavobacteriia</taxon>
        <taxon>Flavobacteriales</taxon>
        <taxon>Flavobacteriaceae</taxon>
        <taxon>Croceivirga</taxon>
    </lineage>
</organism>
<dbReference type="AlphaFoldDB" id="A0A1V6LT43"/>
<protein>
    <recommendedName>
        <fullName evidence="4">HTH araC/xylS-type domain-containing protein</fullName>
    </recommendedName>
</protein>
<sequence>MGKKEKMQFKGTNAPQFLLKKFEENGTQLAFIGENGIQKRYQLNGCVLLGLYYQPKEQLRLQLVQEQKALKFVFQVSGSNHLKFNKKVVAVEEGFYNLIVNPAGNLSVNAAGKTIACYILTIQLAFMAHLFEDDNELLSSLNKLYMSNELTTYWKENKPFDAAICNVLNDFDTVTLEGDLKKAYLQTKTVELLRLLFHKNEKKQRPIITARPPKQLDTLMAKVNAYLAYNLHRSVTIPELAQFAGINTTKLKTDFKKVYGKTIFKQLTTLRMQKAYGLLLAKELSIAQISQQVGYKNPQHFTVAFKKFYGHLPSEIS</sequence>
<evidence type="ECO:0000313" key="6">
    <source>
        <dbReference type="Proteomes" id="UP000191680"/>
    </source>
</evidence>
<keyword evidence="2" id="KW-0238">DNA-binding</keyword>
<name>A0A1V6LT43_9FLAO</name>
<comment type="caution">
    <text evidence="5">The sequence shown here is derived from an EMBL/GenBank/DDBJ whole genome shotgun (WGS) entry which is preliminary data.</text>
</comment>
<dbReference type="PANTHER" id="PTHR47893">
    <property type="entry name" value="REGULATORY PROTEIN PCHR"/>
    <property type="match status" value="1"/>
</dbReference>
<dbReference type="InterPro" id="IPR018060">
    <property type="entry name" value="HTH_AraC"/>
</dbReference>
<evidence type="ECO:0000259" key="4">
    <source>
        <dbReference type="PROSITE" id="PS01124"/>
    </source>
</evidence>
<keyword evidence="6" id="KW-1185">Reference proteome</keyword>
<keyword evidence="1" id="KW-0805">Transcription regulation</keyword>
<dbReference type="Proteomes" id="UP000191680">
    <property type="component" value="Unassembled WGS sequence"/>
</dbReference>
<evidence type="ECO:0000256" key="3">
    <source>
        <dbReference type="ARBA" id="ARBA00023163"/>
    </source>
</evidence>
<evidence type="ECO:0000313" key="5">
    <source>
        <dbReference type="EMBL" id="OQD43217.1"/>
    </source>
</evidence>
<accession>A0A1V6LT43</accession>
<dbReference type="Pfam" id="PF12833">
    <property type="entry name" value="HTH_18"/>
    <property type="match status" value="1"/>
</dbReference>
<gene>
    <name evidence="5" type="ORF">BUL40_05095</name>
</gene>
<dbReference type="PRINTS" id="PR00032">
    <property type="entry name" value="HTHARAC"/>
</dbReference>
<dbReference type="InterPro" id="IPR020449">
    <property type="entry name" value="Tscrpt_reg_AraC-type_HTH"/>
</dbReference>
<dbReference type="PROSITE" id="PS01124">
    <property type="entry name" value="HTH_ARAC_FAMILY_2"/>
    <property type="match status" value="1"/>
</dbReference>